<reference evidence="3 4" key="1">
    <citation type="submission" date="2019-03" db="EMBL/GenBank/DDBJ databases">
        <title>Metabolic potential of uncultured bacteria and archaea associated with petroleum seepage in deep-sea sediments.</title>
        <authorList>
            <person name="Dong X."/>
            <person name="Hubert C."/>
        </authorList>
    </citation>
    <scope>NUCLEOTIDE SEQUENCE [LARGE SCALE GENOMIC DNA]</scope>
    <source>
        <strain evidence="2">E29_bin36</strain>
        <strain evidence="1">E44_bin18</strain>
    </source>
</reference>
<accession>A0A523UVF2</accession>
<evidence type="ECO:0000313" key="1">
    <source>
        <dbReference type="EMBL" id="TET46542.1"/>
    </source>
</evidence>
<dbReference type="Pfam" id="PF06348">
    <property type="entry name" value="DUF1059"/>
    <property type="match status" value="1"/>
</dbReference>
<dbReference type="EMBL" id="SOJN01000049">
    <property type="protein sequence ID" value="TET46542.1"/>
    <property type="molecule type" value="Genomic_DNA"/>
</dbReference>
<comment type="caution">
    <text evidence="1">The sequence shown here is derived from an EMBL/GenBank/DDBJ whole genome shotgun (WGS) entry which is preliminary data.</text>
</comment>
<dbReference type="Proteomes" id="UP000315534">
    <property type="component" value="Unassembled WGS sequence"/>
</dbReference>
<gene>
    <name evidence="2" type="ORF">E3J38_04525</name>
    <name evidence="1" type="ORF">E3J62_04080</name>
</gene>
<evidence type="ECO:0000313" key="4">
    <source>
        <dbReference type="Proteomes" id="UP000315534"/>
    </source>
</evidence>
<protein>
    <submittedName>
        <fullName evidence="1">DUF1059 domain-containing protein</fullName>
    </submittedName>
</protein>
<sequence length="61" mass="6764">MAKTFACKDVGVDCPYVAHAETEEDLMVHISTHAKEAHGYTDEQLNDPEMMKKVKAAIKEG</sequence>
<dbReference type="EMBL" id="SOIP01000272">
    <property type="protein sequence ID" value="TET81090.1"/>
    <property type="molecule type" value="Genomic_DNA"/>
</dbReference>
<dbReference type="AlphaFoldDB" id="A0A523UVF2"/>
<proteinExistence type="predicted"/>
<evidence type="ECO:0000313" key="3">
    <source>
        <dbReference type="Proteomes" id="UP000315525"/>
    </source>
</evidence>
<organism evidence="1 3">
    <name type="scientific">candidate division TA06 bacterium</name>
    <dbReference type="NCBI Taxonomy" id="2250710"/>
    <lineage>
        <taxon>Bacteria</taxon>
        <taxon>Bacteria division TA06</taxon>
    </lineage>
</organism>
<evidence type="ECO:0000313" key="2">
    <source>
        <dbReference type="EMBL" id="TET81090.1"/>
    </source>
</evidence>
<name>A0A523UVF2_UNCT6</name>
<dbReference type="Proteomes" id="UP000315525">
    <property type="component" value="Unassembled WGS sequence"/>
</dbReference>
<dbReference type="InterPro" id="IPR009409">
    <property type="entry name" value="DUF1059"/>
</dbReference>